<keyword evidence="3" id="KW-1185">Reference proteome</keyword>
<dbReference type="EMBL" id="CP014518">
    <property type="protein sequence ID" value="AMM31787.1"/>
    <property type="molecule type" value="Genomic_DNA"/>
</dbReference>
<dbReference type="GO" id="GO:0008934">
    <property type="term" value="F:inositol monophosphate 1-phosphatase activity"/>
    <property type="evidence" value="ECO:0007669"/>
    <property type="project" value="TreeGrafter"/>
</dbReference>
<dbReference type="GO" id="GO:0046872">
    <property type="term" value="F:metal ion binding"/>
    <property type="evidence" value="ECO:0007669"/>
    <property type="project" value="UniProtKB-KW"/>
</dbReference>
<dbReference type="Gene3D" id="3.30.540.10">
    <property type="entry name" value="Fructose-1,6-Bisphosphatase, subunit A, domain 1"/>
    <property type="match status" value="1"/>
</dbReference>
<name>A0A126ZXV3_9MICC</name>
<comment type="cofactor">
    <cofactor evidence="1">
        <name>Mg(2+)</name>
        <dbReference type="ChEBI" id="CHEBI:18420"/>
    </cofactor>
</comment>
<dbReference type="SUPFAM" id="SSF56655">
    <property type="entry name" value="Carbohydrate phosphatase"/>
    <property type="match status" value="1"/>
</dbReference>
<dbReference type="AlphaFoldDB" id="A0A126ZXV3"/>
<evidence type="ECO:0000313" key="3">
    <source>
        <dbReference type="Proteomes" id="UP000070134"/>
    </source>
</evidence>
<reference evidence="2 3" key="1">
    <citation type="submission" date="2016-02" db="EMBL/GenBank/DDBJ databases">
        <title>Complete genome of Sinomonas atrocyanea KCTC 3377.</title>
        <authorList>
            <person name="Kim K.M."/>
        </authorList>
    </citation>
    <scope>NUCLEOTIDE SEQUENCE [LARGE SCALE GENOMIC DNA]</scope>
    <source>
        <strain evidence="2 3">KCTC 3377</strain>
    </source>
</reference>
<dbReference type="STRING" id="37927.SA2016_1105"/>
<dbReference type="GO" id="GO:0007165">
    <property type="term" value="P:signal transduction"/>
    <property type="evidence" value="ECO:0007669"/>
    <property type="project" value="TreeGrafter"/>
</dbReference>
<dbReference type="PANTHER" id="PTHR20854:SF4">
    <property type="entry name" value="INOSITOL-1-MONOPHOSPHATASE-RELATED"/>
    <property type="match status" value="1"/>
</dbReference>
<dbReference type="CDD" id="cd01637">
    <property type="entry name" value="IMPase_like"/>
    <property type="match status" value="1"/>
</dbReference>
<keyword evidence="1" id="KW-0479">Metal-binding</keyword>
<dbReference type="PRINTS" id="PR00377">
    <property type="entry name" value="IMPHPHTASES"/>
</dbReference>
<dbReference type="PATRIC" id="fig|37927.3.peg.1150"/>
<dbReference type="Proteomes" id="UP000070134">
    <property type="component" value="Chromosome"/>
</dbReference>
<dbReference type="Pfam" id="PF00459">
    <property type="entry name" value="Inositol_P"/>
    <property type="match status" value="1"/>
</dbReference>
<evidence type="ECO:0000313" key="2">
    <source>
        <dbReference type="EMBL" id="AMM31787.1"/>
    </source>
</evidence>
<evidence type="ECO:0000256" key="1">
    <source>
        <dbReference type="PIRSR" id="PIRSR600760-2"/>
    </source>
</evidence>
<feature type="binding site" evidence="1">
    <location>
        <position position="232"/>
    </location>
    <ligand>
        <name>Mg(2+)</name>
        <dbReference type="ChEBI" id="CHEBI:18420"/>
        <label>1</label>
        <note>catalytic</note>
    </ligand>
</feature>
<gene>
    <name evidence="2" type="ORF">SA2016_1105</name>
</gene>
<sequence length="279" mass="29130">MPETSDIARTLPDLDPDLTDAALAEALVRTAGTLALQMRREGLEAQRKSSVSDIVTAADKAAEAYILAQLRRCRPEDGVFGEEGTDVPSSSGRTWVVDPVDGTYNFFAGSSYWCSALALRGPASSADADPEALLGAIFQPQEDKLWIGGAGVPATLNGNPLEGPADARLGMLGVATSIQPRWLEQPLSAMPWHAAAVQSASIRILGSGSCDLARVAQGEIGAWFQHSCPQWDWLPGKAILTAAGGTTATVEVNGLTWFAAGGATAVREIVSALSSARLG</sequence>
<dbReference type="GO" id="GO:0006020">
    <property type="term" value="P:inositol metabolic process"/>
    <property type="evidence" value="ECO:0007669"/>
    <property type="project" value="TreeGrafter"/>
</dbReference>
<feature type="binding site" evidence="1">
    <location>
        <position position="98"/>
    </location>
    <ligand>
        <name>Mg(2+)</name>
        <dbReference type="ChEBI" id="CHEBI:18420"/>
        <label>1</label>
        <note>catalytic</note>
    </ligand>
</feature>
<feature type="binding site" evidence="1">
    <location>
        <position position="82"/>
    </location>
    <ligand>
        <name>Mg(2+)</name>
        <dbReference type="ChEBI" id="CHEBI:18420"/>
        <label>1</label>
        <note>catalytic</note>
    </ligand>
</feature>
<dbReference type="InterPro" id="IPR000760">
    <property type="entry name" value="Inositol_monophosphatase-like"/>
</dbReference>
<dbReference type="Gene3D" id="3.40.190.80">
    <property type="match status" value="1"/>
</dbReference>
<dbReference type="KEGG" id="satk:SA2016_1105"/>
<dbReference type="RefSeq" id="WP_229710880.1">
    <property type="nucleotide sequence ID" value="NZ_BJMO01000051.1"/>
</dbReference>
<feature type="binding site" evidence="1">
    <location>
        <position position="101"/>
    </location>
    <ligand>
        <name>Mg(2+)</name>
        <dbReference type="ChEBI" id="CHEBI:18420"/>
        <label>1</label>
        <note>catalytic</note>
    </ligand>
</feature>
<accession>A0A126ZXV3</accession>
<protein>
    <submittedName>
        <fullName evidence="2">Fructose 1,6-bisphosphatase</fullName>
    </submittedName>
</protein>
<proteinExistence type="predicted"/>
<dbReference type="PANTHER" id="PTHR20854">
    <property type="entry name" value="INOSITOL MONOPHOSPHATASE"/>
    <property type="match status" value="1"/>
</dbReference>
<organism evidence="2 3">
    <name type="scientific">Sinomonas atrocyanea</name>
    <dbReference type="NCBI Taxonomy" id="37927"/>
    <lineage>
        <taxon>Bacteria</taxon>
        <taxon>Bacillati</taxon>
        <taxon>Actinomycetota</taxon>
        <taxon>Actinomycetes</taxon>
        <taxon>Micrococcales</taxon>
        <taxon>Micrococcaceae</taxon>
        <taxon>Sinomonas</taxon>
    </lineage>
</organism>
<keyword evidence="1" id="KW-0460">Magnesium</keyword>